<evidence type="ECO:0000313" key="3">
    <source>
        <dbReference type="Proteomes" id="UP000324800"/>
    </source>
</evidence>
<feature type="compositionally biased region" description="Polar residues" evidence="1">
    <location>
        <begin position="548"/>
        <end position="574"/>
    </location>
</feature>
<feature type="compositionally biased region" description="Polar residues" evidence="1">
    <location>
        <begin position="1390"/>
        <end position="1407"/>
    </location>
</feature>
<protein>
    <submittedName>
        <fullName evidence="2">Uncharacterized protein</fullName>
    </submittedName>
</protein>
<gene>
    <name evidence="2" type="ORF">EZS28_008809</name>
</gene>
<evidence type="ECO:0000313" key="2">
    <source>
        <dbReference type="EMBL" id="KAA6395663.1"/>
    </source>
</evidence>
<feature type="region of interest" description="Disordered" evidence="1">
    <location>
        <begin position="548"/>
        <end position="579"/>
    </location>
</feature>
<name>A0A5J4WLG8_9EUKA</name>
<feature type="region of interest" description="Disordered" evidence="1">
    <location>
        <begin position="765"/>
        <end position="790"/>
    </location>
</feature>
<feature type="compositionally biased region" description="Basic residues" evidence="1">
    <location>
        <begin position="365"/>
        <end position="376"/>
    </location>
</feature>
<organism evidence="2 3">
    <name type="scientific">Streblomastix strix</name>
    <dbReference type="NCBI Taxonomy" id="222440"/>
    <lineage>
        <taxon>Eukaryota</taxon>
        <taxon>Metamonada</taxon>
        <taxon>Preaxostyla</taxon>
        <taxon>Oxymonadida</taxon>
        <taxon>Streblomastigidae</taxon>
        <taxon>Streblomastix</taxon>
    </lineage>
</organism>
<proteinExistence type="predicted"/>
<feature type="compositionally biased region" description="Low complexity" evidence="1">
    <location>
        <begin position="780"/>
        <end position="790"/>
    </location>
</feature>
<sequence length="2131" mass="243289">LASSTIRDFLKSFSPELIPESATFFLSLYEFLSTFNNKVENMTNEWNDGLNGENEEEQINIKEEDEERFEEDVEDDVKNKLQNTVAQCGMLKITIELLAISQHVVEIVEYEEEELESFLKLNNSAVQQQDKTNQINERLDALSSLRQQALLTIRMSLGLLAFQSFSNHHVSKYLTNYIDLFISLLPSDELAVVGVLFSIYASNVSLIQTIDDYMLNALVDYALRPIFPDGTPMMQPNLVSMILIIRLFCAFCVYHPEVIVLLPFPFSNISCPPSTPQGKPLSSEAKRIFYNAIRSPHIHNQQIASLLGNIDEEEDIDEIKQKGNKFGKKSTSSQNKGKRKENNINQSQINSGKLQLGNKKDQKNSKRIKGQKKKRNIFRNRIESQGLIFGRNQLMIAFILFRKQEKAELLAKQAERENQIDEQIHNDSDIPNKQIPLLSPKLLFDVDFDYTYINNPSFARFFNLPKYQEQQSQSTKEQQVLISTSLMEECTYDVAVKFPIDTRQSSFSPIPHLGKSIRKSLKGIKDPKQESQIESLFEQQIEKIISPNFKQDSSSSSTQISNKLKSEQTTNQLGTLKRRNQTEQNKMQYYVPPCQCTICKTVRKTLIIQDQQSDEVNRFQLILRTPMGKLNILTFFPEDDMDYDSNSTDENKSEQYQPQQILLPQYLYFSLTLYELLSVGNQDQNEIEILQHLPLSILFVLGTDPKIYPQLRWKCFSLLRHILVLQQERSVFVGQKIHFLPESKQTDQYSVEKITNINPSQFKLEKKDDNQIQSQNIKETSSSTSLTQGSQNNSIIERTVNHHRQTADRLSITQYQGQDSENHQLDEQNVVTICLLSWLNKFFQMIESQLFDYKADIISMNNPHSTFEYEYSNDRSETSSILSDDFLSNAVFLEAILEACLLVFSLTNTHQCDLSHSPSIIRVFAVLSLGSEGVNYAIKQLEHHRNIYQQQQIQVNNFMKYKSFLNVFESEEIDNSNPQTKNQNQNSLGRKNSILASHLKLSFIKQSQEMDQMKSIALSQGKDQQLSQTQQENLRNVIQNEVRKQHHFMKCSLLIPSHIMRARSVQIGLQQFLSIYSAMTRSCAPAMAELAGAADVLTDQETVEVGNKHLCQHLLESIQNVVSDVHIIWEQQNAENVIESLWKLFEDQVVVLSENIIAPTLFDDNGDILEEAQNQIQRSLDGTLDVEDKQKQTDNIQQSTLKKLRRKQTKIQIKQTPNRRKIISLDSGSLPLLSFEDAATNRLQLRQRLMQSHCITISRVLNILEPVTEGNGTQLHFYIRQLFHNFNNLMSYPSNEKIVQLRCAILDELAEVLTKGWAGRRREKRVDDDGVRFGEDGSFMGYFDDNKSFSSHLTEKQSNQDINKSFKSFQGSRRFNSGSRRHGSGSSFSLQASQDSLGSQSSNRSQDSMISSGTILKLFQGVDCQLENSNSHLMKRRNSMPRKQILPIFNAMSFVNALCDIIQSITFHRSQPCIHNFLYHLLLLLLRGESRIVASQPGSLSYQTAQELIPILFRHSQYNEDAQMVLIHLLRIQGIAELVPSSSVQEVCSLLKTISVNTLKTLPVLPRALALLCGTPTHPIRKNQDIIKKAISQSENLNSAMSATEILQGLVPEQQTDNMDNEDEQNEFIDYAFDQSAADINDVDNAVNLSVEKADGIKFQVGSSPDMTLIHSCMIVAYHFRQKDERFTDEVIEDHQDQFQRNTLIDNFQRDQLFHPLGQSQKKENSYFNLKSNRYTNVGDVALAQFFTYDSNLQDPMISQFFEGQGFAFLLACIDMMTSLCFGQYQEARDYVRNFLPLETLAIVLAPPVVSSIPFPLVQSLWGAALHIHLSFPLAQINRQTEYPALVSLASTAFRSQTLAAASICAILGIGNIPPVFIKVFDALQLEGLPYGNVERGTDKDILNNIQQVSEERSERLLQIIDQAQVYVHRYFEVTSLLPLHPEGSRDLLSGKNVKAKSIKSQNQSIFPLLYPQAQKEEDISQDLSSSGFDIGAQRRRAQDAVNISLSDLENLINQKNLTQQQLAELKKRVEFETVNSNKQILGKKKDTPEIQIDKDWMTISADEEYFQPEIKPIDIPSEHDLVYSAWNDKTVNAIAKMVEMHLRITIPLNRLSSALQQSRSLLNANANLKI</sequence>
<feature type="non-terminal residue" evidence="2">
    <location>
        <position position="1"/>
    </location>
</feature>
<evidence type="ECO:0000256" key="1">
    <source>
        <dbReference type="SAM" id="MobiDB-lite"/>
    </source>
</evidence>
<comment type="caution">
    <text evidence="2">The sequence shown here is derived from an EMBL/GenBank/DDBJ whole genome shotgun (WGS) entry which is preliminary data.</text>
</comment>
<accession>A0A5J4WLG8</accession>
<feature type="compositionally biased region" description="Low complexity" evidence="1">
    <location>
        <begin position="1370"/>
        <end position="1389"/>
    </location>
</feature>
<dbReference type="EMBL" id="SNRW01001622">
    <property type="protein sequence ID" value="KAA6395663.1"/>
    <property type="molecule type" value="Genomic_DNA"/>
</dbReference>
<feature type="region of interest" description="Disordered" evidence="1">
    <location>
        <begin position="321"/>
        <end position="376"/>
    </location>
</feature>
<feature type="compositionally biased region" description="Polar residues" evidence="1">
    <location>
        <begin position="343"/>
        <end position="353"/>
    </location>
</feature>
<feature type="region of interest" description="Disordered" evidence="1">
    <location>
        <begin position="1370"/>
        <end position="1407"/>
    </location>
</feature>
<dbReference type="Proteomes" id="UP000324800">
    <property type="component" value="Unassembled WGS sequence"/>
</dbReference>
<reference evidence="2 3" key="1">
    <citation type="submission" date="2019-03" db="EMBL/GenBank/DDBJ databases">
        <title>Single cell metagenomics reveals metabolic interactions within the superorganism composed of flagellate Streblomastix strix and complex community of Bacteroidetes bacteria on its surface.</title>
        <authorList>
            <person name="Treitli S.C."/>
            <person name="Kolisko M."/>
            <person name="Husnik F."/>
            <person name="Keeling P."/>
            <person name="Hampl V."/>
        </authorList>
    </citation>
    <scope>NUCLEOTIDE SEQUENCE [LARGE SCALE GENOMIC DNA]</scope>
    <source>
        <strain evidence="2">ST1C</strain>
    </source>
</reference>